<keyword evidence="3" id="KW-1185">Reference proteome</keyword>
<name>E8LLZ5_SUCHY</name>
<dbReference type="STRING" id="762983.HMPREF9444_01768"/>
<gene>
    <name evidence="2" type="ORF">HMPREF9444_01768</name>
</gene>
<reference evidence="2 3" key="1">
    <citation type="submission" date="2011-01" db="EMBL/GenBank/DDBJ databases">
        <authorList>
            <person name="Weinstock G."/>
            <person name="Sodergren E."/>
            <person name="Clifton S."/>
            <person name="Fulton L."/>
            <person name="Fulton B."/>
            <person name="Courtney L."/>
            <person name="Fronick C."/>
            <person name="Harrison M."/>
            <person name="Strong C."/>
            <person name="Farmer C."/>
            <person name="Delahaunty K."/>
            <person name="Markovic C."/>
            <person name="Hall O."/>
            <person name="Minx P."/>
            <person name="Tomlinson C."/>
            <person name="Mitreva M."/>
            <person name="Hou S."/>
            <person name="Chen J."/>
            <person name="Wollam A."/>
            <person name="Pepin K.H."/>
            <person name="Johnson M."/>
            <person name="Bhonagiri V."/>
            <person name="Zhang X."/>
            <person name="Suruliraj S."/>
            <person name="Warren W."/>
            <person name="Chinwalla A."/>
            <person name="Mardis E.R."/>
            <person name="Wilson R.K."/>
        </authorList>
    </citation>
    <scope>NUCLEOTIDE SEQUENCE [LARGE SCALE GENOMIC DNA]</scope>
    <source>
        <strain evidence="3">DSM 22608 / JCM 16073 / KCTC 15190 / YIT 12066</strain>
    </source>
</reference>
<dbReference type="SUPFAM" id="SSF52540">
    <property type="entry name" value="P-loop containing nucleoside triphosphate hydrolases"/>
    <property type="match status" value="1"/>
</dbReference>
<evidence type="ECO:0000313" key="2">
    <source>
        <dbReference type="EMBL" id="EFY06445.1"/>
    </source>
</evidence>
<protein>
    <recommendedName>
        <fullName evidence="1">AAA-ATPase-like domain-containing protein</fullName>
    </recommendedName>
</protein>
<dbReference type="InterPro" id="IPR012547">
    <property type="entry name" value="PDDEXK_9"/>
</dbReference>
<dbReference type="OrthoDB" id="7060064at2"/>
<dbReference type="Pfam" id="PF08011">
    <property type="entry name" value="PDDEXK_9"/>
    <property type="match status" value="1"/>
</dbReference>
<comment type="caution">
    <text evidence="2">The sequence shown here is derived from an EMBL/GenBank/DDBJ whole genome shotgun (WGS) entry which is preliminary data.</text>
</comment>
<dbReference type="eggNOG" id="COG1672">
    <property type="taxonomic scope" value="Bacteria"/>
</dbReference>
<dbReference type="InterPro" id="IPR018631">
    <property type="entry name" value="AAA-ATPase-like_dom"/>
</dbReference>
<dbReference type="Proteomes" id="UP000018458">
    <property type="component" value="Unassembled WGS sequence"/>
</dbReference>
<organism evidence="2 3">
    <name type="scientific">Succinatimonas hippei (strain DSM 22608 / JCM 16073 / KCTC 15190 / YIT 12066)</name>
    <dbReference type="NCBI Taxonomy" id="762983"/>
    <lineage>
        <taxon>Bacteria</taxon>
        <taxon>Pseudomonadati</taxon>
        <taxon>Pseudomonadota</taxon>
        <taxon>Gammaproteobacteria</taxon>
        <taxon>Aeromonadales</taxon>
        <taxon>Succinivibrionaceae</taxon>
        <taxon>Succinatimonas</taxon>
    </lineage>
</organism>
<dbReference type="InterPro" id="IPR027417">
    <property type="entry name" value="P-loop_NTPase"/>
</dbReference>
<dbReference type="EMBL" id="AEVO01000118">
    <property type="protein sequence ID" value="EFY06445.1"/>
    <property type="molecule type" value="Genomic_DNA"/>
</dbReference>
<evidence type="ECO:0000313" key="3">
    <source>
        <dbReference type="Proteomes" id="UP000018458"/>
    </source>
</evidence>
<proteinExistence type="predicted"/>
<dbReference type="PANTHER" id="PTHR34825:SF1">
    <property type="entry name" value="AAA-ATPASE-LIKE DOMAIN-CONTAINING PROTEIN"/>
    <property type="match status" value="1"/>
</dbReference>
<dbReference type="AlphaFoldDB" id="E8LLZ5"/>
<dbReference type="HOGENOM" id="CLU_021114_0_1_6"/>
<dbReference type="RefSeq" id="WP_009143933.1">
    <property type="nucleotide sequence ID" value="NZ_GL831047.1"/>
</dbReference>
<feature type="domain" description="AAA-ATPase-like" evidence="1">
    <location>
        <begin position="8"/>
        <end position="203"/>
    </location>
</feature>
<dbReference type="Pfam" id="PF09820">
    <property type="entry name" value="AAA-ATPase_like"/>
    <property type="match status" value="1"/>
</dbReference>
<sequence length="556" mass="64490">MIDYSKLPLSITAFSEFCERNKIYIDKTDLVAKLAQFDAPIFLSRPRRFGKSTLVSTFHELFSNGLDKFQGLKIVTENLWKDTTYKVIHLDFSIIKERGERSFDQSLLTQLKIACKDLPENTDLADSSNTYLQFFLTQQSDTKFVLLIDEYDAPLTAVMGDKEEFESRRRVLSNFFSTIKAYSGKFRFIFITGVTRYSNTSIFSAFNNIEDISFNPDYGAIVGYTQAELENYFKDYIEYAAKALNKKEKTDKYTYELILEELKNNYDGYSFDEECEWHVYNPWSILNFFKNAQRGFKPYWLETGGAKPSLLVNYLNTFIDKKVKKTELVDYLNLEFIKRTNIAALSPTITSIEDENFPFFAILYQAGYFTIKDTDAPDLMVGIPNLEVKEAFADIVLEKLTNKDGTALRESYKQAIKGALNTKDFKALKDEFNKILNEFSYESVISFKEYAFRDVYKVMLQLLGYNTYTEYQTALGRSDLCFEDDRRLYICEFKVIGRADNVQEKLADAKEQIREKKYGLRITDKEVITLAVIIVNENASDKHKPMREVAAIEEVI</sequence>
<evidence type="ECO:0000259" key="1">
    <source>
        <dbReference type="Pfam" id="PF09820"/>
    </source>
</evidence>
<accession>E8LLZ5</accession>
<dbReference type="PANTHER" id="PTHR34825">
    <property type="entry name" value="CONSERVED PROTEIN, WITH A WEAK D-GALACTARATE DEHYDRATASE/ALTRONATE HYDROLASE DOMAIN"/>
    <property type="match status" value="1"/>
</dbReference>